<evidence type="ECO:0000313" key="3">
    <source>
        <dbReference type="Proteomes" id="UP000184050"/>
    </source>
</evidence>
<reference evidence="2 3" key="1">
    <citation type="submission" date="2016-11" db="EMBL/GenBank/DDBJ databases">
        <authorList>
            <person name="Jaros S."/>
            <person name="Januszkiewicz K."/>
            <person name="Wedrychowicz H."/>
        </authorList>
    </citation>
    <scope>NUCLEOTIDE SEQUENCE [LARGE SCALE GENOMIC DNA]</scope>
    <source>
        <strain evidence="2 3">DSM 27063</strain>
    </source>
</reference>
<protein>
    <submittedName>
        <fullName evidence="2">Uncharacterized protein</fullName>
    </submittedName>
</protein>
<gene>
    <name evidence="2" type="ORF">SAMN05444280_11759</name>
</gene>
<evidence type="ECO:0000256" key="1">
    <source>
        <dbReference type="SAM" id="Phobius"/>
    </source>
</evidence>
<dbReference type="RefSeq" id="WP_073169674.1">
    <property type="nucleotide sequence ID" value="NZ_FQZE01000017.1"/>
</dbReference>
<dbReference type="EMBL" id="FQZE01000017">
    <property type="protein sequence ID" value="SHJ35889.1"/>
    <property type="molecule type" value="Genomic_DNA"/>
</dbReference>
<name>A0A1M6INH3_9BACT</name>
<dbReference type="Proteomes" id="UP000184050">
    <property type="component" value="Unassembled WGS sequence"/>
</dbReference>
<proteinExistence type="predicted"/>
<feature type="transmembrane region" description="Helical" evidence="1">
    <location>
        <begin position="17"/>
        <end position="37"/>
    </location>
</feature>
<keyword evidence="1" id="KW-0812">Transmembrane</keyword>
<dbReference type="STRING" id="1168035.SAMN05444280_11759"/>
<feature type="transmembrane region" description="Helical" evidence="1">
    <location>
        <begin position="129"/>
        <end position="151"/>
    </location>
</feature>
<keyword evidence="1" id="KW-0472">Membrane</keyword>
<organism evidence="2 3">
    <name type="scientific">Tangfeifania diversioriginum</name>
    <dbReference type="NCBI Taxonomy" id="1168035"/>
    <lineage>
        <taxon>Bacteria</taxon>
        <taxon>Pseudomonadati</taxon>
        <taxon>Bacteroidota</taxon>
        <taxon>Bacteroidia</taxon>
        <taxon>Marinilabiliales</taxon>
        <taxon>Prolixibacteraceae</taxon>
        <taxon>Tangfeifania</taxon>
    </lineage>
</organism>
<feature type="transmembrane region" description="Helical" evidence="1">
    <location>
        <begin position="104"/>
        <end position="123"/>
    </location>
</feature>
<keyword evidence="3" id="KW-1185">Reference proteome</keyword>
<sequence>MDDSDNQNFYFPLLKHWFRYAGAALLLIAGLAGYLYFAGGKPDFFTTKVFAFLTSYMETRTFVVAQTNLLDETAAVFLTLGLIFIGFSSERNEKPELNTLRIKALIYAVFISSGIWIACFLFIYGWPVFLFATSVFPLFLLAFIVGFRILIFKFHKTKNNHSFKTD</sequence>
<feature type="transmembrane region" description="Helical" evidence="1">
    <location>
        <begin position="73"/>
        <end position="92"/>
    </location>
</feature>
<dbReference type="AlphaFoldDB" id="A0A1M6INH3"/>
<evidence type="ECO:0000313" key="2">
    <source>
        <dbReference type="EMBL" id="SHJ35889.1"/>
    </source>
</evidence>
<accession>A0A1M6INH3</accession>
<keyword evidence="1" id="KW-1133">Transmembrane helix</keyword>
<dbReference type="OrthoDB" id="894278at2"/>